<evidence type="ECO:0000313" key="3">
    <source>
        <dbReference type="EMBL" id="PAV87399.1"/>
    </source>
</evidence>
<name>A0A2A2LMN3_9BILA</name>
<dbReference type="OrthoDB" id="5797228at2759"/>
<evidence type="ECO:0000256" key="2">
    <source>
        <dbReference type="SAM" id="SignalP"/>
    </source>
</evidence>
<sequence length="112" mass="13248">MNEFLLKTLTVFIVICIALCFDKKELQKGYKMNEYEKSEHHPISRRVLRFERSTDKDIEKFEGDDVSQDMPMPADFFQPILDFAKPQPELPIKVKPSHIDPDLDYQPDLEFK</sequence>
<feature type="region of interest" description="Disordered" evidence="1">
    <location>
        <begin position="91"/>
        <end position="112"/>
    </location>
</feature>
<feature type="signal peptide" evidence="2">
    <location>
        <begin position="1"/>
        <end position="20"/>
    </location>
</feature>
<dbReference type="Proteomes" id="UP000218231">
    <property type="component" value="Unassembled WGS sequence"/>
</dbReference>
<keyword evidence="4" id="KW-1185">Reference proteome</keyword>
<feature type="chain" id="PRO_5012900726" evidence="2">
    <location>
        <begin position="21"/>
        <end position="112"/>
    </location>
</feature>
<accession>A0A2A2LMN3</accession>
<dbReference type="EMBL" id="LIAE01006572">
    <property type="protein sequence ID" value="PAV87399.1"/>
    <property type="molecule type" value="Genomic_DNA"/>
</dbReference>
<gene>
    <name evidence="3" type="ORF">WR25_07088</name>
</gene>
<evidence type="ECO:0000256" key="1">
    <source>
        <dbReference type="SAM" id="MobiDB-lite"/>
    </source>
</evidence>
<protein>
    <submittedName>
        <fullName evidence="3">Uncharacterized protein</fullName>
    </submittedName>
</protein>
<dbReference type="AlphaFoldDB" id="A0A2A2LMN3"/>
<reference evidence="3 4" key="1">
    <citation type="journal article" date="2017" name="Curr. Biol.">
        <title>Genome architecture and evolution of a unichromosomal asexual nematode.</title>
        <authorList>
            <person name="Fradin H."/>
            <person name="Zegar C."/>
            <person name="Gutwein M."/>
            <person name="Lucas J."/>
            <person name="Kovtun M."/>
            <person name="Corcoran D."/>
            <person name="Baugh L.R."/>
            <person name="Kiontke K."/>
            <person name="Gunsalus K."/>
            <person name="Fitch D.H."/>
            <person name="Piano F."/>
        </authorList>
    </citation>
    <scope>NUCLEOTIDE SEQUENCE [LARGE SCALE GENOMIC DNA]</scope>
    <source>
        <strain evidence="3">PF1309</strain>
    </source>
</reference>
<comment type="caution">
    <text evidence="3">The sequence shown here is derived from an EMBL/GenBank/DDBJ whole genome shotgun (WGS) entry which is preliminary data.</text>
</comment>
<keyword evidence="2" id="KW-0732">Signal</keyword>
<organism evidence="3 4">
    <name type="scientific">Diploscapter pachys</name>
    <dbReference type="NCBI Taxonomy" id="2018661"/>
    <lineage>
        <taxon>Eukaryota</taxon>
        <taxon>Metazoa</taxon>
        <taxon>Ecdysozoa</taxon>
        <taxon>Nematoda</taxon>
        <taxon>Chromadorea</taxon>
        <taxon>Rhabditida</taxon>
        <taxon>Rhabditina</taxon>
        <taxon>Rhabditomorpha</taxon>
        <taxon>Rhabditoidea</taxon>
        <taxon>Rhabditidae</taxon>
        <taxon>Diploscapter</taxon>
    </lineage>
</organism>
<proteinExistence type="predicted"/>
<evidence type="ECO:0000313" key="4">
    <source>
        <dbReference type="Proteomes" id="UP000218231"/>
    </source>
</evidence>
<feature type="compositionally biased region" description="Acidic residues" evidence="1">
    <location>
        <begin position="102"/>
        <end position="112"/>
    </location>
</feature>